<proteinExistence type="predicted"/>
<name>A0ABX9M3G3_9LEPT</name>
<keyword evidence="1" id="KW-0472">Membrane</keyword>
<keyword evidence="1" id="KW-1133">Transmembrane helix</keyword>
<dbReference type="EMBL" id="QHCR01000005">
    <property type="protein sequence ID" value="RHX79641.1"/>
    <property type="molecule type" value="Genomic_DNA"/>
</dbReference>
<reference evidence="2 3" key="2">
    <citation type="journal article" date="2020" name="Int. J. Syst. Evol. Microbiol.">
        <title>Leptospira yasudae sp. nov. and Leptospira stimsonii sp. nov., two new species of the pathogenic group isolated from environmental sources.</title>
        <authorList>
            <person name="Casanovas-Massana A."/>
            <person name="Hamond C."/>
            <person name="Santos L.A."/>
            <person name="de Oliveira D."/>
            <person name="Hacker K.P."/>
            <person name="Balassiano I."/>
            <person name="Costa F."/>
            <person name="Medeiros M.A."/>
            <person name="Reis M.G."/>
            <person name="Ko A.I."/>
            <person name="Wunder E.A."/>
        </authorList>
    </citation>
    <scope>NUCLEOTIDE SEQUENCE [LARGE SCALE GENOMIC DNA]</scope>
    <source>
        <strain evidence="2 3">B21</strain>
    </source>
</reference>
<evidence type="ECO:0000313" key="2">
    <source>
        <dbReference type="EMBL" id="RHX79641.1"/>
    </source>
</evidence>
<sequence length="73" mass="8619">MKTKKAWIVVNMEAYTILFTIIIAAYSFNKFERLKRLTRKMKGVYAQKKHRSHSIAVYAYTLLRCPLKKSFCA</sequence>
<protein>
    <submittedName>
        <fullName evidence="2">Uncharacterized protein</fullName>
    </submittedName>
</protein>
<evidence type="ECO:0000256" key="1">
    <source>
        <dbReference type="SAM" id="Phobius"/>
    </source>
</evidence>
<evidence type="ECO:0000313" key="3">
    <source>
        <dbReference type="Proteomes" id="UP000285569"/>
    </source>
</evidence>
<organism evidence="2 3">
    <name type="scientific">Leptospira yasudae</name>
    <dbReference type="NCBI Taxonomy" id="2202201"/>
    <lineage>
        <taxon>Bacteria</taxon>
        <taxon>Pseudomonadati</taxon>
        <taxon>Spirochaetota</taxon>
        <taxon>Spirochaetia</taxon>
        <taxon>Leptospirales</taxon>
        <taxon>Leptospiraceae</taxon>
        <taxon>Leptospira</taxon>
    </lineage>
</organism>
<accession>A0ABX9M3G3</accession>
<comment type="caution">
    <text evidence="2">The sequence shown here is derived from an EMBL/GenBank/DDBJ whole genome shotgun (WGS) entry which is preliminary data.</text>
</comment>
<gene>
    <name evidence="2" type="ORF">DLM77_12230</name>
</gene>
<keyword evidence="3" id="KW-1185">Reference proteome</keyword>
<dbReference type="Proteomes" id="UP000285569">
    <property type="component" value="Unassembled WGS sequence"/>
</dbReference>
<feature type="transmembrane region" description="Helical" evidence="1">
    <location>
        <begin position="6"/>
        <end position="28"/>
    </location>
</feature>
<keyword evidence="1" id="KW-0812">Transmembrane</keyword>
<reference evidence="3" key="1">
    <citation type="submission" date="2018-05" db="EMBL/GenBank/DDBJ databases">
        <title>Leptospira yasudae sp. nov. and Leptospira stimsonii sp. nov., two pathogenic species of the genus Leptospira isolated from environmental sources.</title>
        <authorList>
            <person name="Casanovas-Massana A."/>
            <person name="Hamond C."/>
            <person name="Santos L.A."/>
            <person name="Hacker K.P."/>
            <person name="Balassiano I."/>
            <person name="Medeiros M.A."/>
            <person name="Reis M.G."/>
            <person name="Ko A.I."/>
            <person name="Wunder E.A."/>
        </authorList>
    </citation>
    <scope>NUCLEOTIDE SEQUENCE [LARGE SCALE GENOMIC DNA]</scope>
    <source>
        <strain evidence="3">B21</strain>
    </source>
</reference>